<dbReference type="SUPFAM" id="SSF54862">
    <property type="entry name" value="4Fe-4S ferredoxins"/>
    <property type="match status" value="1"/>
</dbReference>
<proteinExistence type="predicted"/>
<dbReference type="Pfam" id="PF12838">
    <property type="entry name" value="Fer4_7"/>
    <property type="match status" value="1"/>
</dbReference>
<dbReference type="Gene3D" id="3.30.70.20">
    <property type="match status" value="2"/>
</dbReference>
<dbReference type="Gene3D" id="3.30.2070.10">
    <property type="entry name" value="Formate dehydrogenase/DMSO reductase"/>
    <property type="match status" value="1"/>
</dbReference>
<dbReference type="Gene3D" id="3.40.228.10">
    <property type="entry name" value="Dimethylsulfoxide Reductase, domain 2"/>
    <property type="match status" value="1"/>
</dbReference>
<dbReference type="PROSITE" id="PS51379">
    <property type="entry name" value="4FE4S_FER_2"/>
    <property type="match status" value="2"/>
</dbReference>
<dbReference type="AlphaFoldDB" id="A0A916RUI9"/>
<accession>A0A916RUI9</accession>
<sequence length="1063" mass="116533">MKTSGNTTTGTDETMAETKTGTGAEPVVITEIAPAKLTLAEVRAKLDGKTGRRFWKNLDELAETPAFHEMMREEFPRQSTEWVDAVSRRGFLKVMGASMALAGLAGCTKQPDEPIYPYVKQPEDLVLGKPMYFASAHPFPTGAIPVLIKSDAFRPIKVDGNPEHPVSKGRSDAFTQGTLLDLYDPDRSQHILYRGEGAMWGDFQHAFASAAQKLPGGQGLYFLSEEITSPTLAGQWKQVQAAFPQAKLVQWEPVNRDASRAATKAAFGDYLDPQYKLEDADVILSLDADFLGGIAQPGFLPMAAAYAERHRYEEDKEMNRLYVVETMPTVTGFKAEHRLALKPSDLAAFAQALASGAAPQNATPDQQKFFNAVLADLKKAGGRCVVIPGEQSVPEIHAAAFALNASLGAVGKTVVYTETVNPLPSEQVADLKALVADMNAGKVQWLVVLGVNPVYSAPSDLHFADAYKNIPVTVHLGSHVDETGSVSTWHLNKTHYLESWSDARAYDGTISIIQPMIAPLYGGKSAHDIFQSLLADQQASAFNVVQANAKIYIKGDFATAWRKALHDGWVADTAFTPKTVGAPKSVASTLPTAGGLEISFRPDPSLYDGRYANVGWLQELPKQVTNLSWDNAAIMSMGTMAQLGVEESDPIRVDYDGRWFIAPVLMAPGHPDGVITVHLGFGRGPEAGRVGAGVGFDSYQIRTADGPYWISGAVAKKAPGTYDLCVTKVHNIEHRGGFAQWDLNKKEYDVDGTYSLAGHEAMERGIIRYATVAEAKQQPDFAHEGSVSGTSTWKVGYAPEGERTEHDLSFFPDNWRYDKKDPATLQVQNAWGLAVDLNSCIGCNACIVSCYAENNIAVVGREQVKVGRNMQWLRIDTYFEGDLHAPKAHFQPMMCQHCENAGCEQVCPVGATIHTPEGLNTMVYNRCVGTRYCSNNCPYKVRRFNFLLYSDYETESLKFMRNPDVTVRSRGVMEKCSYCVQRIEAAKIQADIENRPIRDGEIITACQQACPTDAIVFGNINDKTSKVAKRKAQERDYQVLTDLNYRPRTTYTAGVINPNPELA</sequence>
<feature type="domain" description="4Fe-4S ferredoxin-type" evidence="2">
    <location>
        <begin position="831"/>
        <end position="861"/>
    </location>
</feature>
<evidence type="ECO:0000259" key="2">
    <source>
        <dbReference type="PROSITE" id="PS51379"/>
    </source>
</evidence>
<gene>
    <name evidence="3" type="ORF">GCM10011507_23250</name>
</gene>
<keyword evidence="4" id="KW-1185">Reference proteome</keyword>
<comment type="caution">
    <text evidence="3">The sequence shown here is derived from an EMBL/GenBank/DDBJ whole genome shotgun (WGS) entry which is preliminary data.</text>
</comment>
<name>A0A916RUI9_9BACT</name>
<evidence type="ECO:0000313" key="3">
    <source>
        <dbReference type="EMBL" id="GGA71016.1"/>
    </source>
</evidence>
<feature type="compositionally biased region" description="Low complexity" evidence="1">
    <location>
        <begin position="1"/>
        <end position="20"/>
    </location>
</feature>
<organism evidence="3 4">
    <name type="scientific">Edaphobacter acidisoli</name>
    <dbReference type="NCBI Taxonomy" id="2040573"/>
    <lineage>
        <taxon>Bacteria</taxon>
        <taxon>Pseudomonadati</taxon>
        <taxon>Acidobacteriota</taxon>
        <taxon>Terriglobia</taxon>
        <taxon>Terriglobales</taxon>
        <taxon>Acidobacteriaceae</taxon>
        <taxon>Edaphobacter</taxon>
    </lineage>
</organism>
<dbReference type="CDD" id="cd02784">
    <property type="entry name" value="MopB_CT_PHLH"/>
    <property type="match status" value="1"/>
</dbReference>
<dbReference type="CDD" id="cd10551">
    <property type="entry name" value="PsrB"/>
    <property type="match status" value="1"/>
</dbReference>
<dbReference type="PANTHER" id="PTHR42783:SF3">
    <property type="entry name" value="GLUTAMATE SYNTHASE [NADPH] SMALL CHAIN-RELATED"/>
    <property type="match status" value="1"/>
</dbReference>
<dbReference type="InterPro" id="IPR030948">
    <property type="entry name" value="TAT_var_transloc_signal_dom"/>
</dbReference>
<dbReference type="PANTHER" id="PTHR42783">
    <property type="entry name" value="GLUTAMATE SYNTHASE [NADPH] SMALL CHAIN"/>
    <property type="match status" value="1"/>
</dbReference>
<evidence type="ECO:0000313" key="4">
    <source>
        <dbReference type="Proteomes" id="UP000648801"/>
    </source>
</evidence>
<dbReference type="SUPFAM" id="SSF53706">
    <property type="entry name" value="Formate dehydrogenase/DMSO reductase, domains 1-3"/>
    <property type="match status" value="1"/>
</dbReference>
<reference evidence="3" key="2">
    <citation type="submission" date="2020-09" db="EMBL/GenBank/DDBJ databases">
        <authorList>
            <person name="Sun Q."/>
            <person name="Zhou Y."/>
        </authorList>
    </citation>
    <scope>NUCLEOTIDE SEQUENCE</scope>
    <source>
        <strain evidence="3">CGMCC 1.15447</strain>
    </source>
</reference>
<protein>
    <submittedName>
        <fullName evidence="3">Molybdopterin oxidoreductase</fullName>
    </submittedName>
</protein>
<feature type="region of interest" description="Disordered" evidence="1">
    <location>
        <begin position="1"/>
        <end position="26"/>
    </location>
</feature>
<evidence type="ECO:0000256" key="1">
    <source>
        <dbReference type="SAM" id="MobiDB-lite"/>
    </source>
</evidence>
<dbReference type="InterPro" id="IPR017896">
    <property type="entry name" value="4Fe4S_Fe-S-bd"/>
</dbReference>
<feature type="domain" description="4Fe-4S ferredoxin-type" evidence="2">
    <location>
        <begin position="886"/>
        <end position="917"/>
    </location>
</feature>
<dbReference type="RefSeq" id="WP_188759979.1">
    <property type="nucleotide sequence ID" value="NZ_BMJB01000001.1"/>
</dbReference>
<dbReference type="Proteomes" id="UP000648801">
    <property type="component" value="Unassembled WGS sequence"/>
</dbReference>
<dbReference type="NCBIfam" id="TIGR04519">
    <property type="entry name" value="MoCo_extend_TAT"/>
    <property type="match status" value="1"/>
</dbReference>
<reference evidence="3" key="1">
    <citation type="journal article" date="2014" name="Int. J. Syst. Evol. Microbiol.">
        <title>Complete genome sequence of Corynebacterium casei LMG S-19264T (=DSM 44701T), isolated from a smear-ripened cheese.</title>
        <authorList>
            <consortium name="US DOE Joint Genome Institute (JGI-PGF)"/>
            <person name="Walter F."/>
            <person name="Albersmeier A."/>
            <person name="Kalinowski J."/>
            <person name="Ruckert C."/>
        </authorList>
    </citation>
    <scope>NUCLEOTIDE SEQUENCE</scope>
    <source>
        <strain evidence="3">CGMCC 1.15447</strain>
    </source>
</reference>
<dbReference type="EMBL" id="BMJB01000001">
    <property type="protein sequence ID" value="GGA71016.1"/>
    <property type="molecule type" value="Genomic_DNA"/>
</dbReference>
<dbReference type="Gene3D" id="3.40.50.740">
    <property type="match status" value="1"/>
</dbReference>